<reference evidence="1" key="1">
    <citation type="submission" date="2018-11" db="EMBL/GenBank/DDBJ databases">
        <authorList>
            <consortium name="Pathogen Informatics"/>
        </authorList>
    </citation>
    <scope>NUCLEOTIDE SEQUENCE [LARGE SCALE GENOMIC DNA]</scope>
</reference>
<organism evidence="1">
    <name type="scientific">Heligmosomoides polygyrus</name>
    <name type="common">Parasitic roundworm</name>
    <dbReference type="NCBI Taxonomy" id="6339"/>
    <lineage>
        <taxon>Eukaryota</taxon>
        <taxon>Metazoa</taxon>
        <taxon>Ecdysozoa</taxon>
        <taxon>Nematoda</taxon>
        <taxon>Chromadorea</taxon>
        <taxon>Rhabditida</taxon>
        <taxon>Rhabditina</taxon>
        <taxon>Rhabditomorpha</taxon>
        <taxon>Strongyloidea</taxon>
        <taxon>Heligmosomidae</taxon>
        <taxon>Heligmosomoides</taxon>
    </lineage>
</organism>
<accession>A0A3P8AVX6</accession>
<gene>
    <name evidence="1" type="ORF">HPBE_LOCUS13395</name>
</gene>
<evidence type="ECO:0000313" key="1">
    <source>
        <dbReference type="EMBL" id="VDO95973.1"/>
    </source>
</evidence>
<name>A0A3P8AVX6_HELPZ</name>
<sequence>MEHGYVRVLVAPSRGGLGRLRCSRRARLKGDGDINGFATTEYGCLATPITCIVNIGQTDYSIPSAEL</sequence>
<proteinExistence type="predicted"/>
<dbReference type="EMBL" id="UZAH01027898">
    <property type="protein sequence ID" value="VDO95973.1"/>
    <property type="molecule type" value="Genomic_DNA"/>
</dbReference>
<dbReference type="AlphaFoldDB" id="A0A3P8AVX6"/>
<protein>
    <submittedName>
        <fullName evidence="1">Uncharacterized protein</fullName>
    </submittedName>
</protein>